<dbReference type="GO" id="GO:0016491">
    <property type="term" value="F:oxidoreductase activity"/>
    <property type="evidence" value="ECO:0007669"/>
    <property type="project" value="UniProtKB-KW"/>
</dbReference>
<evidence type="ECO:0000256" key="5">
    <source>
        <dbReference type="SAM" id="SignalP"/>
    </source>
</evidence>
<gene>
    <name evidence="7" type="ORF">M378DRAFT_15280</name>
</gene>
<dbReference type="EMBL" id="KN818329">
    <property type="protein sequence ID" value="KIL58814.1"/>
    <property type="molecule type" value="Genomic_DNA"/>
</dbReference>
<dbReference type="InterPro" id="IPR016169">
    <property type="entry name" value="FAD-bd_PCMH_sub2"/>
</dbReference>
<dbReference type="Gene3D" id="3.30.43.10">
    <property type="entry name" value="Uridine Diphospho-n-acetylenolpyruvylglucosamine Reductase, domain 2"/>
    <property type="match status" value="1"/>
</dbReference>
<dbReference type="OrthoDB" id="2151789at2759"/>
<evidence type="ECO:0000256" key="2">
    <source>
        <dbReference type="ARBA" id="ARBA00022630"/>
    </source>
</evidence>
<evidence type="ECO:0000259" key="6">
    <source>
        <dbReference type="PROSITE" id="PS51387"/>
    </source>
</evidence>
<keyword evidence="2" id="KW-0285">Flavoprotein</keyword>
<reference evidence="7 8" key="1">
    <citation type="submission" date="2014-04" db="EMBL/GenBank/DDBJ databases">
        <title>Evolutionary Origins and Diversification of the Mycorrhizal Mutualists.</title>
        <authorList>
            <consortium name="DOE Joint Genome Institute"/>
            <consortium name="Mycorrhizal Genomics Consortium"/>
            <person name="Kohler A."/>
            <person name="Kuo A."/>
            <person name="Nagy L.G."/>
            <person name="Floudas D."/>
            <person name="Copeland A."/>
            <person name="Barry K.W."/>
            <person name="Cichocki N."/>
            <person name="Veneault-Fourrey C."/>
            <person name="LaButti K."/>
            <person name="Lindquist E.A."/>
            <person name="Lipzen A."/>
            <person name="Lundell T."/>
            <person name="Morin E."/>
            <person name="Murat C."/>
            <person name="Riley R."/>
            <person name="Ohm R."/>
            <person name="Sun H."/>
            <person name="Tunlid A."/>
            <person name="Henrissat B."/>
            <person name="Grigoriev I.V."/>
            <person name="Hibbett D.S."/>
            <person name="Martin F."/>
        </authorList>
    </citation>
    <scope>NUCLEOTIDE SEQUENCE [LARGE SCALE GENOMIC DNA]</scope>
    <source>
        <strain evidence="7 8">Koide BX008</strain>
    </source>
</reference>
<dbReference type="InterPro" id="IPR036318">
    <property type="entry name" value="FAD-bd_PCMH-like_sf"/>
</dbReference>
<dbReference type="Pfam" id="PF01565">
    <property type="entry name" value="FAD_binding_4"/>
    <property type="match status" value="1"/>
</dbReference>
<dbReference type="Proteomes" id="UP000054549">
    <property type="component" value="Unassembled WGS sequence"/>
</dbReference>
<dbReference type="STRING" id="946122.A0A0C2SXE7"/>
<organism evidence="7 8">
    <name type="scientific">Amanita muscaria (strain Koide BX008)</name>
    <dbReference type="NCBI Taxonomy" id="946122"/>
    <lineage>
        <taxon>Eukaryota</taxon>
        <taxon>Fungi</taxon>
        <taxon>Dikarya</taxon>
        <taxon>Basidiomycota</taxon>
        <taxon>Agaricomycotina</taxon>
        <taxon>Agaricomycetes</taxon>
        <taxon>Agaricomycetidae</taxon>
        <taxon>Agaricales</taxon>
        <taxon>Pluteineae</taxon>
        <taxon>Amanitaceae</taxon>
        <taxon>Amanita</taxon>
    </lineage>
</organism>
<name>A0A0C2SXE7_AMAMK</name>
<dbReference type="AlphaFoldDB" id="A0A0C2SXE7"/>
<dbReference type="InterPro" id="IPR016166">
    <property type="entry name" value="FAD-bd_PCMH"/>
</dbReference>
<keyword evidence="4" id="KW-0560">Oxidoreductase</keyword>
<dbReference type="Gene3D" id="3.40.462.20">
    <property type="match status" value="1"/>
</dbReference>
<evidence type="ECO:0000256" key="4">
    <source>
        <dbReference type="ARBA" id="ARBA00023002"/>
    </source>
</evidence>
<dbReference type="PANTHER" id="PTHR42973">
    <property type="entry name" value="BINDING OXIDOREDUCTASE, PUTATIVE (AFU_ORTHOLOGUE AFUA_1G17690)-RELATED"/>
    <property type="match status" value="1"/>
</dbReference>
<protein>
    <recommendedName>
        <fullName evidence="6">FAD-binding PCMH-type domain-containing protein</fullName>
    </recommendedName>
</protein>
<keyword evidence="3" id="KW-0274">FAD</keyword>
<keyword evidence="5" id="KW-0732">Signal</keyword>
<dbReference type="InterPro" id="IPR050416">
    <property type="entry name" value="FAD-linked_Oxidoreductase"/>
</dbReference>
<keyword evidence="8" id="KW-1185">Reference proteome</keyword>
<feature type="signal peptide" evidence="5">
    <location>
        <begin position="1"/>
        <end position="28"/>
    </location>
</feature>
<dbReference type="HOGENOM" id="CLU_018354_1_0_1"/>
<evidence type="ECO:0000313" key="8">
    <source>
        <dbReference type="Proteomes" id="UP000054549"/>
    </source>
</evidence>
<dbReference type="GO" id="GO:0071949">
    <property type="term" value="F:FAD binding"/>
    <property type="evidence" value="ECO:0007669"/>
    <property type="project" value="InterPro"/>
</dbReference>
<dbReference type="InParanoid" id="A0A0C2SXE7"/>
<accession>A0A0C2SXE7</accession>
<sequence length="493" mass="52851">MFATRSLSFLLTAALSTAFGSLTPRSDGENTVSQACSAISSAISPESSVYYPGTAEYERDIHHWASSSTQHSVCTVEPATAEDVGKILQIVFKSGVEFGVKSGGHIANPGFSSSPDVLIATSRFNQVQYNSESQTAVIGTGLIFDDVYAALAPYNVSVCGGRVTGIGVGGFVLGGGYSWKANQHGLAVDTVVAFELVKPDGSVATVTEESDAELFFGLKGSHNNFGIVTRITMKAFPQTSVWGGPVTYLAPSISDVSVAVAKFSTSNNDPKANIVATYDCAATVPVAIVFLYYDEPSPPQGLFDDFFKIPALHKDVHERSLSSFIHSTYTSNATAGARGAFHSVPVVEFSENVLRVLAEEAHNWCLQNLPASGPFVAYGIEPYMPNMLSNGKLASAYPPTREKTFSMTNIYFGWLDQAHDNQLLDNVKQSTTRIRDAVIADGQDITSAPLYPNAALADTPLEQMYGGNVDRLRALRARVDPENVMRLAGGFRF</sequence>
<dbReference type="SUPFAM" id="SSF56176">
    <property type="entry name" value="FAD-binding/transporter-associated domain-like"/>
    <property type="match status" value="1"/>
</dbReference>
<dbReference type="InterPro" id="IPR012951">
    <property type="entry name" value="BBE"/>
</dbReference>
<evidence type="ECO:0000256" key="1">
    <source>
        <dbReference type="ARBA" id="ARBA00005466"/>
    </source>
</evidence>
<feature type="chain" id="PRO_5002172037" description="FAD-binding PCMH-type domain-containing protein" evidence="5">
    <location>
        <begin position="29"/>
        <end position="493"/>
    </location>
</feature>
<comment type="similarity">
    <text evidence="1">Belongs to the oxygen-dependent FAD-linked oxidoreductase family.</text>
</comment>
<dbReference type="PANTHER" id="PTHR42973:SF13">
    <property type="entry name" value="FAD-BINDING PCMH-TYPE DOMAIN-CONTAINING PROTEIN"/>
    <property type="match status" value="1"/>
</dbReference>
<proteinExistence type="inferred from homology"/>
<dbReference type="InterPro" id="IPR016167">
    <property type="entry name" value="FAD-bd_PCMH_sub1"/>
</dbReference>
<dbReference type="Pfam" id="PF08031">
    <property type="entry name" value="BBE"/>
    <property type="match status" value="1"/>
</dbReference>
<dbReference type="Gene3D" id="3.30.465.10">
    <property type="match status" value="1"/>
</dbReference>
<dbReference type="PROSITE" id="PS51387">
    <property type="entry name" value="FAD_PCMH"/>
    <property type="match status" value="1"/>
</dbReference>
<dbReference type="InterPro" id="IPR006094">
    <property type="entry name" value="Oxid_FAD_bind_N"/>
</dbReference>
<evidence type="ECO:0000313" key="7">
    <source>
        <dbReference type="EMBL" id="KIL58814.1"/>
    </source>
</evidence>
<evidence type="ECO:0000256" key="3">
    <source>
        <dbReference type="ARBA" id="ARBA00022827"/>
    </source>
</evidence>
<feature type="domain" description="FAD-binding PCMH-type" evidence="6">
    <location>
        <begin position="68"/>
        <end position="238"/>
    </location>
</feature>